<dbReference type="PROSITE" id="PS51186">
    <property type="entry name" value="GNAT"/>
    <property type="match status" value="1"/>
</dbReference>
<protein>
    <submittedName>
        <fullName evidence="3">GNAT family N-acetyltransferase</fullName>
    </submittedName>
</protein>
<dbReference type="InterPro" id="IPR000182">
    <property type="entry name" value="GNAT_dom"/>
</dbReference>
<evidence type="ECO:0000259" key="1">
    <source>
        <dbReference type="PROSITE" id="PS51186"/>
    </source>
</evidence>
<dbReference type="EMBL" id="JAOTML010000008">
    <property type="protein sequence ID" value="MCY3053803.1"/>
    <property type="molecule type" value="Genomic_DNA"/>
</dbReference>
<proteinExistence type="predicted"/>
<sequence length="154" mass="17974">MNTYLRITNESSPFEIQQGLNLLADVDWKAADYLANKLKNKRLKNTEMIYFCRYQTGQLIGFAALFLEDIISNADFGPFLSTVYVNPPYRKQGFSYQLVNEIELVAKNIGYTKLYTITQHVGLYEKMNYHFFRQDVDDMGRTVRVLEKNLSTDK</sequence>
<evidence type="ECO:0000313" key="5">
    <source>
        <dbReference type="Proteomes" id="UP001069145"/>
    </source>
</evidence>
<reference evidence="2" key="2">
    <citation type="submission" date="2022-09" db="EMBL/GenBank/DDBJ databases">
        <title>Aerococcus urinae taxonomy study.</title>
        <authorList>
            <person name="Christensen J."/>
            <person name="Senneby E."/>
        </authorList>
    </citation>
    <scope>NUCLEOTIDE SEQUENCE</scope>
    <source>
        <strain evidence="2">NLD-066-U95</strain>
    </source>
</reference>
<evidence type="ECO:0000313" key="4">
    <source>
        <dbReference type="Proteomes" id="UP000594771"/>
    </source>
</evidence>
<feature type="domain" description="N-acetyltransferase" evidence="1">
    <location>
        <begin position="6"/>
        <end position="154"/>
    </location>
</feature>
<dbReference type="Pfam" id="PF00583">
    <property type="entry name" value="Acetyltransf_1"/>
    <property type="match status" value="1"/>
</dbReference>
<dbReference type="Proteomes" id="UP001069145">
    <property type="component" value="Unassembled WGS sequence"/>
</dbReference>
<dbReference type="Gene3D" id="3.40.630.30">
    <property type="match status" value="1"/>
</dbReference>
<reference evidence="3 4" key="1">
    <citation type="submission" date="2020-12" db="EMBL/GenBank/DDBJ databases">
        <title>FDA dAtabase for Regulatory Grade micrObial Sequences (FDA-ARGOS): Supporting development and validation of Infectious Disease Dx tests.</title>
        <authorList>
            <person name="Sproer C."/>
            <person name="Gronow S."/>
            <person name="Severitt S."/>
            <person name="Schroder I."/>
            <person name="Tallon L."/>
            <person name="Sadzewicz L."/>
            <person name="Zhao X."/>
            <person name="Boylan J."/>
            <person name="Ott S."/>
            <person name="Bowen H."/>
            <person name="Vavikolanu K."/>
            <person name="Mehta A."/>
            <person name="Aluvathingal J."/>
            <person name="Nadendla S."/>
            <person name="Lowell S."/>
            <person name="Myers T."/>
            <person name="Yan Y."/>
            <person name="Sichtig H."/>
        </authorList>
    </citation>
    <scope>NUCLEOTIDE SEQUENCE [LARGE SCALE GENOMIC DNA]</scope>
    <source>
        <strain evidence="3 4">FDAARGOS_911</strain>
    </source>
</reference>
<accession>A0A0X8FGF1</accession>
<dbReference type="CDD" id="cd04301">
    <property type="entry name" value="NAT_SF"/>
    <property type="match status" value="1"/>
</dbReference>
<dbReference type="GeneID" id="35768026"/>
<dbReference type="OrthoDB" id="9789053at2"/>
<keyword evidence="5" id="KW-1185">Reference proteome</keyword>
<evidence type="ECO:0000313" key="2">
    <source>
        <dbReference type="EMBL" id="MCY3053803.1"/>
    </source>
</evidence>
<dbReference type="AlphaFoldDB" id="A0A0X8FGF1"/>
<organism evidence="3 4">
    <name type="scientific">Aerococcus urinae</name>
    <dbReference type="NCBI Taxonomy" id="1376"/>
    <lineage>
        <taxon>Bacteria</taxon>
        <taxon>Bacillati</taxon>
        <taxon>Bacillota</taxon>
        <taxon>Bacilli</taxon>
        <taxon>Lactobacillales</taxon>
        <taxon>Aerococcaceae</taxon>
        <taxon>Aerococcus</taxon>
    </lineage>
</organism>
<gene>
    <name evidence="3" type="ORF">I6G68_04315</name>
    <name evidence="2" type="ORF">ODY43_07355</name>
</gene>
<dbReference type="InterPro" id="IPR016181">
    <property type="entry name" value="Acyl_CoA_acyltransferase"/>
</dbReference>
<dbReference type="GO" id="GO:0016747">
    <property type="term" value="F:acyltransferase activity, transferring groups other than amino-acyl groups"/>
    <property type="evidence" value="ECO:0007669"/>
    <property type="project" value="InterPro"/>
</dbReference>
<dbReference type="KEGG" id="aun:AWM73_05725"/>
<name>A0A0X8FGF1_9LACT</name>
<dbReference type="EMBL" id="CP065662">
    <property type="protein sequence ID" value="QPS02291.1"/>
    <property type="molecule type" value="Genomic_DNA"/>
</dbReference>
<dbReference type="SUPFAM" id="SSF55729">
    <property type="entry name" value="Acyl-CoA N-acyltransferases (Nat)"/>
    <property type="match status" value="1"/>
</dbReference>
<dbReference type="Proteomes" id="UP000594771">
    <property type="component" value="Chromosome"/>
</dbReference>
<keyword evidence="3" id="KW-0808">Transferase</keyword>
<dbReference type="RefSeq" id="WP_060778477.1">
    <property type="nucleotide sequence ID" value="NZ_CAJHLF010000005.1"/>
</dbReference>
<evidence type="ECO:0000313" key="3">
    <source>
        <dbReference type="EMBL" id="QPS02291.1"/>
    </source>
</evidence>